<gene>
    <name evidence="2" type="ORF">GCM10011450_21010</name>
</gene>
<accession>A0A918JMY8</accession>
<dbReference type="AlphaFoldDB" id="A0A918JMY8"/>
<dbReference type="Gene3D" id="3.40.30.10">
    <property type="entry name" value="Glutaredoxin"/>
    <property type="match status" value="1"/>
</dbReference>
<reference evidence="2" key="2">
    <citation type="submission" date="2020-09" db="EMBL/GenBank/DDBJ databases">
        <authorList>
            <person name="Sun Q."/>
            <person name="Kim S."/>
        </authorList>
    </citation>
    <scope>NUCLEOTIDE SEQUENCE</scope>
    <source>
        <strain evidence="2">KCTC 23732</strain>
    </source>
</reference>
<evidence type="ECO:0000313" key="3">
    <source>
        <dbReference type="Proteomes" id="UP000608345"/>
    </source>
</evidence>
<dbReference type="CDD" id="cd02947">
    <property type="entry name" value="TRX_family"/>
    <property type="match status" value="1"/>
</dbReference>
<dbReference type="SUPFAM" id="SSF52833">
    <property type="entry name" value="Thioredoxin-like"/>
    <property type="match status" value="1"/>
</dbReference>
<organism evidence="2 3">
    <name type="scientific">Advenella faeciporci</name>
    <dbReference type="NCBI Taxonomy" id="797535"/>
    <lineage>
        <taxon>Bacteria</taxon>
        <taxon>Pseudomonadati</taxon>
        <taxon>Pseudomonadota</taxon>
        <taxon>Betaproteobacteria</taxon>
        <taxon>Burkholderiales</taxon>
        <taxon>Alcaligenaceae</taxon>
    </lineage>
</organism>
<name>A0A918JMY8_9BURK</name>
<keyword evidence="3" id="KW-1185">Reference proteome</keyword>
<dbReference type="InterPro" id="IPR013766">
    <property type="entry name" value="Thioredoxin_domain"/>
</dbReference>
<protein>
    <submittedName>
        <fullName evidence="2">Thiol reductase thioredoxin</fullName>
    </submittedName>
</protein>
<proteinExistence type="predicted"/>
<dbReference type="InterPro" id="IPR036249">
    <property type="entry name" value="Thioredoxin-like_sf"/>
</dbReference>
<comment type="caution">
    <text evidence="2">The sequence shown here is derived from an EMBL/GenBank/DDBJ whole genome shotgun (WGS) entry which is preliminary data.</text>
</comment>
<feature type="domain" description="Thioredoxin" evidence="1">
    <location>
        <begin position="15"/>
        <end position="86"/>
    </location>
</feature>
<dbReference type="RefSeq" id="WP_189385447.1">
    <property type="nucleotide sequence ID" value="NZ_BAABFY010000050.1"/>
</dbReference>
<evidence type="ECO:0000313" key="2">
    <source>
        <dbReference type="EMBL" id="GGW90527.1"/>
    </source>
</evidence>
<dbReference type="EMBL" id="BMYS01000015">
    <property type="protein sequence ID" value="GGW90527.1"/>
    <property type="molecule type" value="Genomic_DNA"/>
</dbReference>
<sequence>MFIQNPSQHASTIAHTLQNPNAWLIACYCAQWCDTCKEYFESFTELSQRFPQHLFVWVDIEEEPELLDDIDIENFPTLLIQIEGKNHFFGTMLPYISHLERILQNIRPDSPVQPGGPASFSRLIQQA</sequence>
<dbReference type="Proteomes" id="UP000608345">
    <property type="component" value="Unassembled WGS sequence"/>
</dbReference>
<evidence type="ECO:0000259" key="1">
    <source>
        <dbReference type="Pfam" id="PF00085"/>
    </source>
</evidence>
<reference evidence="2" key="1">
    <citation type="journal article" date="2014" name="Int. J. Syst. Evol. Microbiol.">
        <title>Complete genome sequence of Corynebacterium casei LMG S-19264T (=DSM 44701T), isolated from a smear-ripened cheese.</title>
        <authorList>
            <consortium name="US DOE Joint Genome Institute (JGI-PGF)"/>
            <person name="Walter F."/>
            <person name="Albersmeier A."/>
            <person name="Kalinowski J."/>
            <person name="Ruckert C."/>
        </authorList>
    </citation>
    <scope>NUCLEOTIDE SEQUENCE</scope>
    <source>
        <strain evidence="2">KCTC 23732</strain>
    </source>
</reference>
<dbReference type="Pfam" id="PF00085">
    <property type="entry name" value="Thioredoxin"/>
    <property type="match status" value="1"/>
</dbReference>